<evidence type="ECO:0000256" key="3">
    <source>
        <dbReference type="ARBA" id="ARBA00022448"/>
    </source>
</evidence>
<name>A0A4U8YJ27_9BACT</name>
<dbReference type="InterPro" id="IPR011606">
    <property type="entry name" value="Brnchd-chn_aa_trnsp_permease"/>
</dbReference>
<evidence type="ECO:0000256" key="4">
    <source>
        <dbReference type="ARBA" id="ARBA00022475"/>
    </source>
</evidence>
<feature type="transmembrane region" description="Helical" evidence="8">
    <location>
        <begin position="158"/>
        <end position="178"/>
    </location>
</feature>
<keyword evidence="4" id="KW-1003">Cell membrane</keyword>
<feature type="transmembrane region" description="Helical" evidence="8">
    <location>
        <begin position="184"/>
        <end position="201"/>
    </location>
</feature>
<keyword evidence="5 8" id="KW-0812">Transmembrane</keyword>
<reference evidence="9 10" key="1">
    <citation type="submission" date="2019-03" db="EMBL/GenBank/DDBJ databases">
        <authorList>
            <person name="Nijsse B."/>
        </authorList>
    </citation>
    <scope>NUCLEOTIDE SEQUENCE [LARGE SCALE GENOMIC DNA]</scope>
    <source>
        <strain evidence="9">Desulfoluna butyratoxydans MSL71</strain>
    </source>
</reference>
<dbReference type="Pfam" id="PF03591">
    <property type="entry name" value="AzlC"/>
    <property type="match status" value="1"/>
</dbReference>
<evidence type="ECO:0000256" key="5">
    <source>
        <dbReference type="ARBA" id="ARBA00022692"/>
    </source>
</evidence>
<comment type="similarity">
    <text evidence="2">Belongs to the AzlC family.</text>
</comment>
<organism evidence="9 10">
    <name type="scientific">Desulfoluna butyratoxydans</name>
    <dbReference type="NCBI Taxonomy" id="231438"/>
    <lineage>
        <taxon>Bacteria</taxon>
        <taxon>Pseudomonadati</taxon>
        <taxon>Thermodesulfobacteriota</taxon>
        <taxon>Desulfobacteria</taxon>
        <taxon>Desulfobacterales</taxon>
        <taxon>Desulfolunaceae</taxon>
        <taxon>Desulfoluna</taxon>
    </lineage>
</organism>
<comment type="subcellular location">
    <subcellularLocation>
        <location evidence="1">Cell membrane</location>
        <topology evidence="1">Multi-pass membrane protein</topology>
    </subcellularLocation>
</comment>
<keyword evidence="7 8" id="KW-0472">Membrane</keyword>
<sequence>MMSRFYEGCRDALPVSVSVLAYGSVLGVLAARKGVSLAQLAVMNTAVFAGTAQFVMLEMWQDHLPLIEITLAVLVMNLRYLLVGASLRSLFAGKPLWKKLAFMHLVADENWAMTMAAQRRGKASVGHLFGGGVCVYLFWSAGTLMGHTMGAAISNPEAFALDFAFIAVFLALVVGLWRGARNDLLPWIVAAAAAIACERLFPGKWYILAGGFSGSLAAALTGNKAPHTDTEEAAHA</sequence>
<protein>
    <submittedName>
        <fullName evidence="9">Branched-chain amino acid transport permease</fullName>
    </submittedName>
</protein>
<accession>A0A4U8YJ27</accession>
<dbReference type="PANTHER" id="PTHR34979:SF1">
    <property type="entry name" value="INNER MEMBRANE PROTEIN YGAZ"/>
    <property type="match status" value="1"/>
</dbReference>
<keyword evidence="6 8" id="KW-1133">Transmembrane helix</keyword>
<dbReference type="PANTHER" id="PTHR34979">
    <property type="entry name" value="INNER MEMBRANE PROTEIN YGAZ"/>
    <property type="match status" value="1"/>
</dbReference>
<dbReference type="RefSeq" id="WP_218950948.1">
    <property type="nucleotide sequence ID" value="NZ_CAADHO010000001.1"/>
</dbReference>
<gene>
    <name evidence="9" type="ORF">MSL71_9120</name>
</gene>
<feature type="transmembrane region" description="Helical" evidence="8">
    <location>
        <begin position="69"/>
        <end position="91"/>
    </location>
</feature>
<evidence type="ECO:0000256" key="1">
    <source>
        <dbReference type="ARBA" id="ARBA00004651"/>
    </source>
</evidence>
<feature type="transmembrane region" description="Helical" evidence="8">
    <location>
        <begin position="12"/>
        <end position="31"/>
    </location>
</feature>
<keyword evidence="10" id="KW-1185">Reference proteome</keyword>
<dbReference type="EMBL" id="CAADHO010000001">
    <property type="protein sequence ID" value="VFQ43284.1"/>
    <property type="molecule type" value="Genomic_DNA"/>
</dbReference>
<evidence type="ECO:0000313" key="10">
    <source>
        <dbReference type="Proteomes" id="UP000507962"/>
    </source>
</evidence>
<dbReference type="Proteomes" id="UP000507962">
    <property type="component" value="Unassembled WGS sequence"/>
</dbReference>
<evidence type="ECO:0000256" key="6">
    <source>
        <dbReference type="ARBA" id="ARBA00022989"/>
    </source>
</evidence>
<dbReference type="GO" id="GO:1903785">
    <property type="term" value="P:L-valine transmembrane transport"/>
    <property type="evidence" value="ECO:0007669"/>
    <property type="project" value="TreeGrafter"/>
</dbReference>
<proteinExistence type="inferred from homology"/>
<evidence type="ECO:0000313" key="9">
    <source>
        <dbReference type="EMBL" id="VFQ43284.1"/>
    </source>
</evidence>
<dbReference type="GO" id="GO:0005886">
    <property type="term" value="C:plasma membrane"/>
    <property type="evidence" value="ECO:0007669"/>
    <property type="project" value="UniProtKB-SubCell"/>
</dbReference>
<feature type="transmembrane region" description="Helical" evidence="8">
    <location>
        <begin position="125"/>
        <end position="146"/>
    </location>
</feature>
<evidence type="ECO:0000256" key="2">
    <source>
        <dbReference type="ARBA" id="ARBA00010735"/>
    </source>
</evidence>
<keyword evidence="3" id="KW-0813">Transport</keyword>
<evidence type="ECO:0000256" key="7">
    <source>
        <dbReference type="ARBA" id="ARBA00023136"/>
    </source>
</evidence>
<evidence type="ECO:0000256" key="8">
    <source>
        <dbReference type="SAM" id="Phobius"/>
    </source>
</evidence>
<dbReference type="AlphaFoldDB" id="A0A4U8YJ27"/>